<keyword evidence="1" id="KW-0472">Membrane</keyword>
<organism evidence="2 3">
    <name type="scientific">Mycteria americana</name>
    <name type="common">Wood stork</name>
    <dbReference type="NCBI Taxonomy" id="33587"/>
    <lineage>
        <taxon>Eukaryota</taxon>
        <taxon>Metazoa</taxon>
        <taxon>Chordata</taxon>
        <taxon>Craniata</taxon>
        <taxon>Vertebrata</taxon>
        <taxon>Euteleostomi</taxon>
        <taxon>Archelosauria</taxon>
        <taxon>Archosauria</taxon>
        <taxon>Dinosauria</taxon>
        <taxon>Saurischia</taxon>
        <taxon>Theropoda</taxon>
        <taxon>Coelurosauria</taxon>
        <taxon>Aves</taxon>
        <taxon>Neognathae</taxon>
        <taxon>Neoaves</taxon>
        <taxon>Aequornithes</taxon>
        <taxon>Ciconiiformes</taxon>
        <taxon>Ciconiidae</taxon>
        <taxon>Mycteria</taxon>
    </lineage>
</organism>
<evidence type="ECO:0000313" key="3">
    <source>
        <dbReference type="Proteomes" id="UP001333110"/>
    </source>
</evidence>
<dbReference type="AlphaFoldDB" id="A0AAN7NEZ9"/>
<proteinExistence type="predicted"/>
<evidence type="ECO:0000256" key="1">
    <source>
        <dbReference type="SAM" id="Phobius"/>
    </source>
</evidence>
<accession>A0AAN7NEZ9</accession>
<protein>
    <submittedName>
        <fullName evidence="2">Uncharacterized protein</fullName>
    </submittedName>
</protein>
<keyword evidence="3" id="KW-1185">Reference proteome</keyword>
<feature type="transmembrane region" description="Helical" evidence="1">
    <location>
        <begin position="60"/>
        <end position="77"/>
    </location>
</feature>
<evidence type="ECO:0000313" key="2">
    <source>
        <dbReference type="EMBL" id="KAK4823616.1"/>
    </source>
</evidence>
<keyword evidence="1" id="KW-0812">Transmembrane</keyword>
<keyword evidence="1" id="KW-1133">Transmembrane helix</keyword>
<comment type="caution">
    <text evidence="2">The sequence shown here is derived from an EMBL/GenBank/DDBJ whole genome shotgun (WGS) entry which is preliminary data.</text>
</comment>
<reference evidence="2 3" key="1">
    <citation type="journal article" date="2023" name="J. Hered.">
        <title>Chromosome-level genome of the wood stork (Mycteria americana) provides insight into avian chromosome evolution.</title>
        <authorList>
            <person name="Flamio R. Jr."/>
            <person name="Ramstad K.M."/>
        </authorList>
    </citation>
    <scope>NUCLEOTIDE SEQUENCE [LARGE SCALE GENOMIC DNA]</scope>
    <source>
        <strain evidence="2">JAX WOST 10</strain>
    </source>
</reference>
<name>A0AAN7NEZ9_MYCAM</name>
<dbReference type="Proteomes" id="UP001333110">
    <property type="component" value="Unassembled WGS sequence"/>
</dbReference>
<dbReference type="EMBL" id="JAUNZN010000003">
    <property type="protein sequence ID" value="KAK4823616.1"/>
    <property type="molecule type" value="Genomic_DNA"/>
</dbReference>
<sequence length="187" mass="20801">MMNEKLSELGLLNLKKKMRQWDLISCLQLLVTLGGCGVSITGDVQDLSGHDPETSYLLLNWQLIITTLLAGNCLLFIEHTAGVQPSPGMKIWCGITLWSAEVRCPGCVPSQRLAHPQPARWRGSLRSRKALGAVQALLSNDQRIPGLEKRRLREELINVCKYLKGGCKEDRAKLFPLVPSDRTRGTN</sequence>
<feature type="transmembrane region" description="Helical" evidence="1">
    <location>
        <begin position="21"/>
        <end position="40"/>
    </location>
</feature>
<gene>
    <name evidence="2" type="ORF">QYF61_004219</name>
</gene>